<evidence type="ECO:0000256" key="3">
    <source>
        <dbReference type="ARBA" id="ARBA00022806"/>
    </source>
</evidence>
<sequence>MNMSTSNPASNSFETPQIEEALHLDHCLAQIDRNLAIANARLGEYQREIQAAHDHMWDARRDMDHIDKAALRQSIDQMMRSSDVMREQQVKLRKLRASPYFARFDFRRSDSHQESTHYIGVHDFRDEDGGEHLVYDWRAPVSSLFYDFETGPAFYEAPSGRIEGEITRKRQFRIRKGKMELLIESAINIIDDVLQDELARSSEEGMKTIVATIQRDQNAIIRDAEAHTLIIQGVAGSGKTSIALHRIAFLLYRFKETISSDDILIISPNRVFADYIGNVLPELGEHPVPEIGMDRLAAELLDDIRFQTFFEQTADVLEKQDPEAIARIKAKANLDLLRELDQYAKYLEQTSFTPTDCEIRRRPVPGFLFEREWKRYANLAPGARRSATANSVIEEVENQYRIELRKEERAVIRTALAAMINRPTLRQAYKGFYEWNGRPELLRVGGGKIEYADVFPLIYLKLLTEGIENPWPGVQHLLIDEMQDYTPVQYAVLSRLFPCGKTVLGDSGQSVNPHSASRPEDITKVLKGATLVTLNKSYRSTYEIMQFALQVSPNPDLVAMRRHGEAPRVIACRNSNEHLAVIQAEIATFTASDHRSMAIIAKTQTQARKLFRQLAEAGTAAKLLDNDSEGFSTGVLICAAQLAKGLEFDRVVIAGADDKNYHTNMDRNLLYIGCTRAMHRLSLVSHGDPSRFIRAAGDRECLGHRGPKDQG</sequence>
<evidence type="ECO:0000259" key="6">
    <source>
        <dbReference type="PROSITE" id="PS51198"/>
    </source>
</evidence>
<dbReference type="SUPFAM" id="SSF52540">
    <property type="entry name" value="P-loop containing nucleoside triphosphate hydrolases"/>
    <property type="match status" value="1"/>
</dbReference>
<evidence type="ECO:0000313" key="8">
    <source>
        <dbReference type="Proteomes" id="UP001595456"/>
    </source>
</evidence>
<keyword evidence="1 5" id="KW-0547">Nucleotide-binding</keyword>
<dbReference type="InterPro" id="IPR027417">
    <property type="entry name" value="P-loop_NTPase"/>
</dbReference>
<dbReference type="EMBL" id="JBHRST010000001">
    <property type="protein sequence ID" value="MFC3096223.1"/>
    <property type="molecule type" value="Genomic_DNA"/>
</dbReference>
<comment type="caution">
    <text evidence="7">The sequence shown here is derived from an EMBL/GenBank/DDBJ whole genome shotgun (WGS) entry which is preliminary data.</text>
</comment>
<dbReference type="PANTHER" id="PTHR11070">
    <property type="entry name" value="UVRD / RECB / PCRA DNA HELICASE FAMILY MEMBER"/>
    <property type="match status" value="1"/>
</dbReference>
<dbReference type="InterPro" id="IPR014016">
    <property type="entry name" value="UvrD-like_ATP-bd"/>
</dbReference>
<keyword evidence="2 5" id="KW-0378">Hydrolase</keyword>
<dbReference type="InterPro" id="IPR027785">
    <property type="entry name" value="UvrD-like_helicase_C"/>
</dbReference>
<dbReference type="PROSITE" id="PS51198">
    <property type="entry name" value="UVRD_HELICASE_ATP_BIND"/>
    <property type="match status" value="1"/>
</dbReference>
<reference evidence="8" key="1">
    <citation type="journal article" date="2019" name="Int. J. Syst. Evol. Microbiol.">
        <title>The Global Catalogue of Microorganisms (GCM) 10K type strain sequencing project: providing services to taxonomists for standard genome sequencing and annotation.</title>
        <authorList>
            <consortium name="The Broad Institute Genomics Platform"/>
            <consortium name="The Broad Institute Genome Sequencing Center for Infectious Disease"/>
            <person name="Wu L."/>
            <person name="Ma J."/>
        </authorList>
    </citation>
    <scope>NUCLEOTIDE SEQUENCE [LARGE SCALE GENOMIC DNA]</scope>
    <source>
        <strain evidence="8">KCTC 52607</strain>
    </source>
</reference>
<protein>
    <submittedName>
        <fullName evidence="7">HelD family protein</fullName>
    </submittedName>
</protein>
<dbReference type="PANTHER" id="PTHR11070:SF17">
    <property type="entry name" value="DNA HELICASE IV"/>
    <property type="match status" value="1"/>
</dbReference>
<feature type="domain" description="UvrD-like helicase ATP-binding" evidence="6">
    <location>
        <begin position="212"/>
        <end position="541"/>
    </location>
</feature>
<evidence type="ECO:0000256" key="2">
    <source>
        <dbReference type="ARBA" id="ARBA00022801"/>
    </source>
</evidence>
<dbReference type="RefSeq" id="WP_336924725.1">
    <property type="nucleotide sequence ID" value="NZ_JBANRO010000002.1"/>
</dbReference>
<organism evidence="7 8">
    <name type="scientific">Alteraurantiacibacter palmitatis</name>
    <dbReference type="NCBI Taxonomy" id="2054628"/>
    <lineage>
        <taxon>Bacteria</taxon>
        <taxon>Pseudomonadati</taxon>
        <taxon>Pseudomonadota</taxon>
        <taxon>Alphaproteobacteria</taxon>
        <taxon>Sphingomonadales</taxon>
        <taxon>Erythrobacteraceae</taxon>
        <taxon>Alteraurantiacibacter</taxon>
    </lineage>
</organism>
<keyword evidence="3 5" id="KW-0347">Helicase</keyword>
<name>A0ABV7E2V6_9SPHN</name>
<dbReference type="Pfam" id="PF00580">
    <property type="entry name" value="UvrD-helicase"/>
    <property type="match status" value="1"/>
</dbReference>
<gene>
    <name evidence="7" type="ORF">ACFODU_00220</name>
</gene>
<dbReference type="Proteomes" id="UP001595456">
    <property type="component" value="Unassembled WGS sequence"/>
</dbReference>
<keyword evidence="4 5" id="KW-0067">ATP-binding</keyword>
<evidence type="ECO:0000313" key="7">
    <source>
        <dbReference type="EMBL" id="MFC3096223.1"/>
    </source>
</evidence>
<evidence type="ECO:0000256" key="1">
    <source>
        <dbReference type="ARBA" id="ARBA00022741"/>
    </source>
</evidence>
<keyword evidence="8" id="KW-1185">Reference proteome</keyword>
<evidence type="ECO:0000256" key="5">
    <source>
        <dbReference type="PROSITE-ProRule" id="PRU00560"/>
    </source>
</evidence>
<dbReference type="InterPro" id="IPR000212">
    <property type="entry name" value="DNA_helicase_UvrD/REP"/>
</dbReference>
<accession>A0ABV7E2V6</accession>
<feature type="binding site" evidence="5">
    <location>
        <begin position="233"/>
        <end position="240"/>
    </location>
    <ligand>
        <name>ATP</name>
        <dbReference type="ChEBI" id="CHEBI:30616"/>
    </ligand>
</feature>
<proteinExistence type="predicted"/>
<dbReference type="Pfam" id="PF13538">
    <property type="entry name" value="UvrD_C_2"/>
    <property type="match status" value="1"/>
</dbReference>
<dbReference type="Gene3D" id="3.40.50.300">
    <property type="entry name" value="P-loop containing nucleotide triphosphate hydrolases"/>
    <property type="match status" value="2"/>
</dbReference>
<evidence type="ECO:0000256" key="4">
    <source>
        <dbReference type="ARBA" id="ARBA00022840"/>
    </source>
</evidence>